<dbReference type="PROSITE" id="PS01029">
    <property type="entry name" value="DEHYDROQUINASE_II"/>
    <property type="match status" value="1"/>
</dbReference>
<feature type="binding site" evidence="7">
    <location>
        <position position="111"/>
    </location>
    <ligand>
        <name>substrate</name>
    </ligand>
</feature>
<feature type="active site" description="Proton acceptor" evidence="7">
    <location>
        <position position="22"/>
    </location>
</feature>
<dbReference type="NCBIfam" id="NF003807">
    <property type="entry name" value="PRK05395.1-4"/>
    <property type="match status" value="1"/>
</dbReference>
<dbReference type="PANTHER" id="PTHR21272">
    <property type="entry name" value="CATABOLIC 3-DEHYDROQUINASE"/>
    <property type="match status" value="1"/>
</dbReference>
<dbReference type="Proteomes" id="UP001596147">
    <property type="component" value="Unassembled WGS sequence"/>
</dbReference>
<keyword evidence="6 7" id="KW-0456">Lyase</keyword>
<evidence type="ECO:0000256" key="1">
    <source>
        <dbReference type="ARBA" id="ARBA00001864"/>
    </source>
</evidence>
<evidence type="ECO:0000256" key="7">
    <source>
        <dbReference type="HAMAP-Rule" id="MF_00169"/>
    </source>
</evidence>
<feature type="site" description="Transition state stabilizer" evidence="7">
    <location>
        <position position="17"/>
    </location>
</feature>
<organism evidence="8 9">
    <name type="scientific">Lederbergia graminis</name>
    <dbReference type="NCBI Taxonomy" id="735518"/>
    <lineage>
        <taxon>Bacteria</taxon>
        <taxon>Bacillati</taxon>
        <taxon>Bacillota</taxon>
        <taxon>Bacilli</taxon>
        <taxon>Bacillales</taxon>
        <taxon>Bacillaceae</taxon>
        <taxon>Lederbergia</taxon>
    </lineage>
</organism>
<dbReference type="Gene3D" id="3.40.50.9100">
    <property type="entry name" value="Dehydroquinase, class II"/>
    <property type="match status" value="1"/>
</dbReference>
<feature type="binding site" evidence="7">
    <location>
        <position position="74"/>
    </location>
    <ligand>
        <name>substrate</name>
    </ligand>
</feature>
<sequence length="147" mass="16199">MKMLVLNGPNLNMLGKREPGIYGNNTLHQLEEGLVNIGQKIGIDIVCFQSNYEGALLDHLHQAEEKGFEGVIINPGALTHYSIALRDAIAAIKIPVIEVHISNVHAREEFRKHSVTAPECIGQIAGFGFYGYEMAVHAMMNYLGKRG</sequence>
<comment type="catalytic activity">
    <reaction evidence="1 7">
        <text>3-dehydroquinate = 3-dehydroshikimate + H2O</text>
        <dbReference type="Rhea" id="RHEA:21096"/>
        <dbReference type="ChEBI" id="CHEBI:15377"/>
        <dbReference type="ChEBI" id="CHEBI:16630"/>
        <dbReference type="ChEBI" id="CHEBI:32364"/>
        <dbReference type="EC" id="4.2.1.10"/>
    </reaction>
</comment>
<dbReference type="HAMAP" id="MF_00169">
    <property type="entry name" value="AroQ"/>
    <property type="match status" value="1"/>
</dbReference>
<accession>A0ABW0LE69</accession>
<proteinExistence type="inferred from homology"/>
<dbReference type="SUPFAM" id="SSF52304">
    <property type="entry name" value="Type II 3-dehydroquinate dehydratase"/>
    <property type="match status" value="1"/>
</dbReference>
<protein>
    <recommendedName>
        <fullName evidence="5 7">3-dehydroquinate dehydratase</fullName>
        <shortName evidence="7">3-dehydroquinase</shortName>
        <ecNumber evidence="5 7">4.2.1.10</ecNumber>
    </recommendedName>
    <alternativeName>
        <fullName evidence="7">Type II DHQase</fullName>
    </alternativeName>
</protein>
<dbReference type="NCBIfam" id="TIGR01088">
    <property type="entry name" value="aroQ"/>
    <property type="match status" value="1"/>
</dbReference>
<dbReference type="GO" id="GO:0003855">
    <property type="term" value="F:3-dehydroquinate dehydratase activity"/>
    <property type="evidence" value="ECO:0007669"/>
    <property type="project" value="UniProtKB-EC"/>
</dbReference>
<dbReference type="EC" id="4.2.1.10" evidence="5 7"/>
<gene>
    <name evidence="7 8" type="primary">aroQ</name>
    <name evidence="8" type="ORF">ACFPM4_00195</name>
</gene>
<dbReference type="NCBIfam" id="NF003805">
    <property type="entry name" value="PRK05395.1-2"/>
    <property type="match status" value="1"/>
</dbReference>
<dbReference type="PANTHER" id="PTHR21272:SF3">
    <property type="entry name" value="CATABOLIC 3-DEHYDROQUINASE"/>
    <property type="match status" value="1"/>
</dbReference>
<evidence type="ECO:0000256" key="4">
    <source>
        <dbReference type="ARBA" id="ARBA00011193"/>
    </source>
</evidence>
<feature type="binding site" evidence="7">
    <location>
        <begin position="101"/>
        <end position="102"/>
    </location>
    <ligand>
        <name>substrate</name>
    </ligand>
</feature>
<keyword evidence="7" id="KW-0028">Amino-acid biosynthesis</keyword>
<dbReference type="InterPro" id="IPR001874">
    <property type="entry name" value="DHquinase_II"/>
</dbReference>
<evidence type="ECO:0000256" key="2">
    <source>
        <dbReference type="ARBA" id="ARBA00004902"/>
    </source>
</evidence>
<feature type="binding site" evidence="7">
    <location>
        <position position="87"/>
    </location>
    <ligand>
        <name>substrate</name>
    </ligand>
</feature>
<comment type="caution">
    <text evidence="8">The sequence shown here is derived from an EMBL/GenBank/DDBJ whole genome shotgun (WGS) entry which is preliminary data.</text>
</comment>
<dbReference type="CDD" id="cd00466">
    <property type="entry name" value="DHQase_II"/>
    <property type="match status" value="1"/>
</dbReference>
<comment type="similarity">
    <text evidence="3 7">Belongs to the type-II 3-dehydroquinase family.</text>
</comment>
<feature type="active site" description="Proton donor" evidence="7">
    <location>
        <position position="100"/>
    </location>
</feature>
<keyword evidence="9" id="KW-1185">Reference proteome</keyword>
<evidence type="ECO:0000313" key="8">
    <source>
        <dbReference type="EMBL" id="MFC5463162.1"/>
    </source>
</evidence>
<name>A0ABW0LE69_9BACI</name>
<dbReference type="EMBL" id="JBHSMC010000001">
    <property type="protein sequence ID" value="MFC5463162.1"/>
    <property type="molecule type" value="Genomic_DNA"/>
</dbReference>
<dbReference type="RefSeq" id="WP_144920548.1">
    <property type="nucleotide sequence ID" value="NZ_JBHSMC010000001.1"/>
</dbReference>
<comment type="pathway">
    <text evidence="2 7">Metabolic intermediate biosynthesis; chorismate biosynthesis; chorismate from D-erythrose 4-phosphate and phosphoenolpyruvate: step 3/7.</text>
</comment>
<dbReference type="InterPro" id="IPR018509">
    <property type="entry name" value="DHquinase_II_CS"/>
</dbReference>
<comment type="function">
    <text evidence="7">Catalyzes a trans-dehydration via an enolate intermediate.</text>
</comment>
<evidence type="ECO:0000313" key="9">
    <source>
        <dbReference type="Proteomes" id="UP001596147"/>
    </source>
</evidence>
<feature type="binding site" evidence="7">
    <location>
        <position position="80"/>
    </location>
    <ligand>
        <name>substrate</name>
    </ligand>
</feature>
<comment type="subunit">
    <text evidence="4 7">Homododecamer.</text>
</comment>
<keyword evidence="7" id="KW-0057">Aromatic amino acid biosynthesis</keyword>
<evidence type="ECO:0000256" key="6">
    <source>
        <dbReference type="ARBA" id="ARBA00023239"/>
    </source>
</evidence>
<dbReference type="NCBIfam" id="NF003806">
    <property type="entry name" value="PRK05395.1-3"/>
    <property type="match status" value="1"/>
</dbReference>
<evidence type="ECO:0000256" key="5">
    <source>
        <dbReference type="ARBA" id="ARBA00012060"/>
    </source>
</evidence>
<evidence type="ECO:0000256" key="3">
    <source>
        <dbReference type="ARBA" id="ARBA00011037"/>
    </source>
</evidence>
<reference evidence="9" key="1">
    <citation type="journal article" date="2019" name="Int. J. Syst. Evol. Microbiol.">
        <title>The Global Catalogue of Microorganisms (GCM) 10K type strain sequencing project: providing services to taxonomists for standard genome sequencing and annotation.</title>
        <authorList>
            <consortium name="The Broad Institute Genomics Platform"/>
            <consortium name="The Broad Institute Genome Sequencing Center for Infectious Disease"/>
            <person name="Wu L."/>
            <person name="Ma J."/>
        </authorList>
    </citation>
    <scope>NUCLEOTIDE SEQUENCE [LARGE SCALE GENOMIC DNA]</scope>
    <source>
        <strain evidence="9">CGMCC 1.12237</strain>
    </source>
</reference>
<dbReference type="InterPro" id="IPR036441">
    <property type="entry name" value="DHquinase_II_sf"/>
</dbReference>
<dbReference type="PIRSF" id="PIRSF001399">
    <property type="entry name" value="DHquinase_II"/>
    <property type="match status" value="1"/>
</dbReference>
<dbReference type="Pfam" id="PF01220">
    <property type="entry name" value="DHquinase_II"/>
    <property type="match status" value="1"/>
</dbReference>